<dbReference type="EMBL" id="DP000086">
    <property type="protein sequence ID" value="ABG66276.1"/>
    <property type="molecule type" value="Genomic_DNA"/>
</dbReference>
<protein>
    <submittedName>
        <fullName evidence="1">Uncharacterized protein</fullName>
    </submittedName>
</protein>
<proteinExistence type="predicted"/>
<gene>
    <name evidence="1" type="ordered locus">LOC_Os10g42024</name>
</gene>
<name>Q108W9_ORYSJ</name>
<organism evidence="1">
    <name type="scientific">Oryza sativa subsp. japonica</name>
    <name type="common">Rice</name>
    <dbReference type="NCBI Taxonomy" id="39947"/>
    <lineage>
        <taxon>Eukaryota</taxon>
        <taxon>Viridiplantae</taxon>
        <taxon>Streptophyta</taxon>
        <taxon>Embryophyta</taxon>
        <taxon>Tracheophyta</taxon>
        <taxon>Spermatophyta</taxon>
        <taxon>Magnoliopsida</taxon>
        <taxon>Liliopsida</taxon>
        <taxon>Poales</taxon>
        <taxon>Poaceae</taxon>
        <taxon>BOP clade</taxon>
        <taxon>Oryzoideae</taxon>
        <taxon>Oryzeae</taxon>
        <taxon>Oryzinae</taxon>
        <taxon>Oryza</taxon>
        <taxon>Oryza sativa</taxon>
    </lineage>
</organism>
<reference evidence="1" key="1">
    <citation type="journal article" date="2003" name="Science">
        <title>In-depth view of structure, activity, and evolution of rice chromosome 10.</title>
        <authorList>
            <consortium name="Rice Chromosome 10 Sequencing Consortium"/>
        </authorList>
    </citation>
    <scope>NUCLEOTIDE SEQUENCE [LARGE SCALE GENOMIC DNA]</scope>
</reference>
<dbReference type="AlphaFoldDB" id="Q108W9"/>
<reference evidence="1" key="3">
    <citation type="submission" date="2006-07" db="EMBL/GenBank/DDBJ databases">
        <authorList>
            <person name="Buell R."/>
        </authorList>
    </citation>
    <scope>NUCLEOTIDE SEQUENCE</scope>
</reference>
<reference evidence="1" key="2">
    <citation type="submission" date="2003-05" db="EMBL/GenBank/DDBJ databases">
        <authorList>
            <person name="Buell C.R."/>
            <person name="Wing R.A."/>
            <person name="McCombie W.R."/>
            <person name="Messing J."/>
            <person name="Yuan Q."/>
            <person name="Ouyang S."/>
        </authorList>
    </citation>
    <scope>NUCLEOTIDE SEQUENCE</scope>
</reference>
<evidence type="ECO:0000313" key="1">
    <source>
        <dbReference type="EMBL" id="ABG66276.1"/>
    </source>
</evidence>
<sequence length="34" mass="3671">MPSAELPTTLQLLSFLGCFCFRSSHSSAPSTLLQ</sequence>
<accession>Q108W9</accession>